<dbReference type="GO" id="GO:0051301">
    <property type="term" value="P:cell division"/>
    <property type="evidence" value="ECO:0007669"/>
    <property type="project" value="UniProtKB-KW"/>
</dbReference>
<organism evidence="8 9">
    <name type="scientific">Apiospora kogelbergensis</name>
    <dbReference type="NCBI Taxonomy" id="1337665"/>
    <lineage>
        <taxon>Eukaryota</taxon>
        <taxon>Fungi</taxon>
        <taxon>Dikarya</taxon>
        <taxon>Ascomycota</taxon>
        <taxon>Pezizomycotina</taxon>
        <taxon>Sordariomycetes</taxon>
        <taxon>Xylariomycetidae</taxon>
        <taxon>Amphisphaeriales</taxon>
        <taxon>Apiosporaceae</taxon>
        <taxon>Apiospora</taxon>
    </lineage>
</organism>
<proteinExistence type="predicted"/>
<gene>
    <name evidence="8" type="ORF">PG999_003358</name>
</gene>
<evidence type="ECO:0000256" key="3">
    <source>
        <dbReference type="ARBA" id="ARBA00022776"/>
    </source>
</evidence>
<sequence>MAEPVKLQAMSDAVLDPKIHDGMLTYNPTIELFAGAAGSKTLQIWRSNGQVVVKSSQRGEKESVQALRWKPNGWSDGCVRLLGLENSKAIHQIPVCESGSSGAITYIGWAQNLTGRRPSQATESVTAALQGLSLNGDSDGSDRKEVLDLPRELRFLETETALPKISPLPASGGSGDDMYVFTTRASLEFLFRPLSSGSSDEVDVMIVGSNDGHIHLSIYDSFVIGTFRFKPSGSSGDNVTLKLAAHASHPRLSTHSLIFQSTTKSHQHVLYVVPWDLTFIHSSPENLSLLAFKTTTLQKLLRYVKQAQMRMLYEWQATRELPSKFLNSINETLKEAGTYGEMDIGQALYHSVVTGHTFPEVKEWLVDQLAERGHKRWDKAVVSGLEGLRGLIHENFLPSLERIALILSRLLGIARFHDSENDIGFTAAQVTKVMDIVSCLMLVGNKILLLVMEELELFHSFSTWLRFEIDRLASSTISEELSEKEATMEHGKTLAYIQQYMKASPLRAYLSNASADDSGRDRQQAEDASSVLEMLDKQIQSQELGRTEGGILPQVEFLVTYLVDKASAVFNGIAEAERRSVRFGQPTKIELPGRLCKLDVSMSITEHENTIESTTFTAVTTDGQPSDVHIYRTEVSVLNGISGANKAFYSCLSLQDTTILDIKFLHGDSLLALVSVNDSLRIIRIPHQSAELGYAKHIAGQPAVPHVLSVDQVTSVFPNMTVPIEDGFAPVQMEIRGASRQRGHLPARVCLLGQDRQHYRVFSLPGKFV</sequence>
<dbReference type="AlphaFoldDB" id="A0AAW0R393"/>
<dbReference type="Proteomes" id="UP001392437">
    <property type="component" value="Unassembled WGS sequence"/>
</dbReference>
<dbReference type="EMBL" id="JAQQWP010000003">
    <property type="protein sequence ID" value="KAK8123440.1"/>
    <property type="molecule type" value="Genomic_DNA"/>
</dbReference>
<dbReference type="Pfam" id="PF12896">
    <property type="entry name" value="ANAPC4"/>
    <property type="match status" value="1"/>
</dbReference>
<evidence type="ECO:0000259" key="7">
    <source>
        <dbReference type="Pfam" id="PF12896"/>
    </source>
</evidence>
<feature type="domain" description="Anaphase-promoting complex subunit 4 long" evidence="7">
    <location>
        <begin position="272"/>
        <end position="474"/>
    </location>
</feature>
<dbReference type="PANTHER" id="PTHR13260:SF0">
    <property type="entry name" value="ANAPHASE-PROMOTING COMPLEX SUBUNIT 4"/>
    <property type="match status" value="1"/>
</dbReference>
<keyword evidence="5" id="KW-0131">Cell cycle</keyword>
<dbReference type="GO" id="GO:0005680">
    <property type="term" value="C:anaphase-promoting complex"/>
    <property type="evidence" value="ECO:0007669"/>
    <property type="project" value="InterPro"/>
</dbReference>
<dbReference type="PANTHER" id="PTHR13260">
    <property type="entry name" value="ANAPHASE PROMOTING COMPLEX SUBUNIT 4 APC4"/>
    <property type="match status" value="1"/>
</dbReference>
<dbReference type="InterPro" id="IPR024790">
    <property type="entry name" value="APC4_long_dom"/>
</dbReference>
<evidence type="ECO:0000256" key="5">
    <source>
        <dbReference type="ARBA" id="ARBA00023306"/>
    </source>
</evidence>
<dbReference type="InterPro" id="IPR036322">
    <property type="entry name" value="WD40_repeat_dom_sf"/>
</dbReference>
<comment type="caution">
    <text evidence="8">The sequence shown here is derived from an EMBL/GenBank/DDBJ whole genome shotgun (WGS) entry which is preliminary data.</text>
</comment>
<dbReference type="Pfam" id="PF12894">
    <property type="entry name" value="ANAPC4_WD40"/>
    <property type="match status" value="1"/>
</dbReference>
<evidence type="ECO:0000256" key="1">
    <source>
        <dbReference type="ARBA" id="ARBA00016067"/>
    </source>
</evidence>
<evidence type="ECO:0000313" key="9">
    <source>
        <dbReference type="Proteomes" id="UP001392437"/>
    </source>
</evidence>
<dbReference type="GO" id="GO:0031145">
    <property type="term" value="P:anaphase-promoting complex-dependent catabolic process"/>
    <property type="evidence" value="ECO:0007669"/>
    <property type="project" value="InterPro"/>
</dbReference>
<protein>
    <recommendedName>
        <fullName evidence="1">Anaphase-promoting complex subunit 4</fullName>
    </recommendedName>
</protein>
<dbReference type="InterPro" id="IPR024789">
    <property type="entry name" value="APC4"/>
</dbReference>
<reference evidence="8 9" key="1">
    <citation type="submission" date="2023-01" db="EMBL/GenBank/DDBJ databases">
        <title>Analysis of 21 Apiospora genomes using comparative genomics revels a genus with tremendous synthesis potential of carbohydrate active enzymes and secondary metabolites.</title>
        <authorList>
            <person name="Sorensen T."/>
        </authorList>
    </citation>
    <scope>NUCLEOTIDE SEQUENCE [LARGE SCALE GENOMIC DNA]</scope>
    <source>
        <strain evidence="8 9">CBS 117206</strain>
    </source>
</reference>
<evidence type="ECO:0000256" key="4">
    <source>
        <dbReference type="ARBA" id="ARBA00022786"/>
    </source>
</evidence>
<dbReference type="SUPFAM" id="SSF50978">
    <property type="entry name" value="WD40 repeat-like"/>
    <property type="match status" value="1"/>
</dbReference>
<dbReference type="InterPro" id="IPR024977">
    <property type="entry name" value="Apc4-like_WD40_dom"/>
</dbReference>
<dbReference type="GO" id="GO:0070979">
    <property type="term" value="P:protein K11-linked ubiquitination"/>
    <property type="evidence" value="ECO:0007669"/>
    <property type="project" value="TreeGrafter"/>
</dbReference>
<keyword evidence="4" id="KW-0833">Ubl conjugation pathway</keyword>
<keyword evidence="2" id="KW-0132">Cell division</keyword>
<evidence type="ECO:0000259" key="6">
    <source>
        <dbReference type="Pfam" id="PF12894"/>
    </source>
</evidence>
<evidence type="ECO:0000256" key="2">
    <source>
        <dbReference type="ARBA" id="ARBA00022618"/>
    </source>
</evidence>
<dbReference type="GO" id="GO:0034399">
    <property type="term" value="C:nuclear periphery"/>
    <property type="evidence" value="ECO:0007669"/>
    <property type="project" value="TreeGrafter"/>
</dbReference>
<keyword evidence="9" id="KW-1185">Reference proteome</keyword>
<feature type="domain" description="Anaphase-promoting complex subunit 4-like WD40" evidence="6">
    <location>
        <begin position="24"/>
        <end position="112"/>
    </location>
</feature>
<name>A0AAW0R393_9PEZI</name>
<evidence type="ECO:0000313" key="8">
    <source>
        <dbReference type="EMBL" id="KAK8123440.1"/>
    </source>
</evidence>
<keyword evidence="3" id="KW-0498">Mitosis</keyword>
<accession>A0AAW0R393</accession>